<gene>
    <name evidence="2" type="ORF">AVDCRST_MAG54-4092</name>
</gene>
<reference evidence="2" key="1">
    <citation type="submission" date="2020-02" db="EMBL/GenBank/DDBJ databases">
        <authorList>
            <person name="Meier V. D."/>
        </authorList>
    </citation>
    <scope>NUCLEOTIDE SEQUENCE</scope>
    <source>
        <strain evidence="2">AVDCRST_MAG54</strain>
    </source>
</reference>
<feature type="non-terminal residue" evidence="2">
    <location>
        <position position="34"/>
    </location>
</feature>
<accession>A0A6J4JT89</accession>
<feature type="region of interest" description="Disordered" evidence="1">
    <location>
        <begin position="1"/>
        <end position="34"/>
    </location>
</feature>
<proteinExistence type="predicted"/>
<sequence>EAVAGDPAHDRHHLGADVVADPPGVRLDGAVGEV</sequence>
<feature type="non-terminal residue" evidence="2">
    <location>
        <position position="1"/>
    </location>
</feature>
<dbReference type="EMBL" id="CADCTH010000514">
    <property type="protein sequence ID" value="CAA9286617.1"/>
    <property type="molecule type" value="Genomic_DNA"/>
</dbReference>
<dbReference type="AlphaFoldDB" id="A0A6J4JT89"/>
<protein>
    <submittedName>
        <fullName evidence="2">Uncharacterized protein</fullName>
    </submittedName>
</protein>
<name>A0A6J4JT89_9PSEU</name>
<evidence type="ECO:0000256" key="1">
    <source>
        <dbReference type="SAM" id="MobiDB-lite"/>
    </source>
</evidence>
<organism evidence="2">
    <name type="scientific">uncultured Actinomycetospora sp</name>
    <dbReference type="NCBI Taxonomy" id="1135996"/>
    <lineage>
        <taxon>Bacteria</taxon>
        <taxon>Bacillati</taxon>
        <taxon>Actinomycetota</taxon>
        <taxon>Actinomycetes</taxon>
        <taxon>Pseudonocardiales</taxon>
        <taxon>Pseudonocardiaceae</taxon>
        <taxon>Actinomycetospora</taxon>
        <taxon>environmental samples</taxon>
    </lineage>
</organism>
<evidence type="ECO:0000313" key="2">
    <source>
        <dbReference type="EMBL" id="CAA9286617.1"/>
    </source>
</evidence>